<organism evidence="1">
    <name type="scientific">Acididesulfobacillus acetoxydans</name>
    <dbReference type="NCBI Taxonomy" id="1561005"/>
    <lineage>
        <taxon>Bacteria</taxon>
        <taxon>Bacillati</taxon>
        <taxon>Bacillota</taxon>
        <taxon>Clostridia</taxon>
        <taxon>Eubacteriales</taxon>
        <taxon>Peptococcaceae</taxon>
        <taxon>Acididesulfobacillus</taxon>
    </lineage>
</organism>
<dbReference type="Proteomes" id="UP000836597">
    <property type="component" value="Chromosome"/>
</dbReference>
<dbReference type="Gene3D" id="3.40.50.280">
    <property type="entry name" value="Cobalamin-binding domain"/>
    <property type="match status" value="1"/>
</dbReference>
<reference evidence="1" key="2">
    <citation type="submission" date="2020-01" db="EMBL/GenBank/DDBJ databases">
        <authorList>
            <person name="Hornung B."/>
        </authorList>
    </citation>
    <scope>NUCLEOTIDE SEQUENCE</scope>
    <source>
        <strain evidence="1">PacBioINE</strain>
    </source>
</reference>
<protein>
    <submittedName>
        <fullName evidence="1 2">Cobalamin (Vitamin B12)-binding domain</fullName>
    </submittedName>
</protein>
<dbReference type="InterPro" id="IPR036724">
    <property type="entry name" value="Cobalamin-bd_sf"/>
</dbReference>
<evidence type="ECO:0000313" key="2">
    <source>
        <dbReference type="EMBL" id="CEJ08909.1"/>
    </source>
</evidence>
<reference evidence="2" key="1">
    <citation type="submission" date="2014-11" db="EMBL/GenBank/DDBJ databases">
        <authorList>
            <person name="Hornung B.V."/>
        </authorList>
    </citation>
    <scope>NUCLEOTIDE SEQUENCE</scope>
    <source>
        <strain evidence="2">INE</strain>
    </source>
</reference>
<evidence type="ECO:0000313" key="1">
    <source>
        <dbReference type="EMBL" id="CAA7600934.1"/>
    </source>
</evidence>
<sequence length="71" mass="7881">MLLTFSIQSVKRVVVLLEEAGLRDEVTVILGGYPANKMIQEFTGVDYFFTDVMRAVKLFQELAQPGGDVGE</sequence>
<name>A0A8S0WN13_9FIRM</name>
<dbReference type="AlphaFoldDB" id="A0A8S0WN13"/>
<dbReference type="GO" id="GO:0031419">
    <property type="term" value="F:cobalamin binding"/>
    <property type="evidence" value="ECO:0007669"/>
    <property type="project" value="InterPro"/>
</dbReference>
<dbReference type="KEGG" id="aacx:DEACI_1587"/>
<dbReference type="GO" id="GO:0046872">
    <property type="term" value="F:metal ion binding"/>
    <property type="evidence" value="ECO:0007669"/>
    <property type="project" value="InterPro"/>
</dbReference>
<dbReference type="EMBL" id="LR746496">
    <property type="protein sequence ID" value="CAA7600934.1"/>
    <property type="molecule type" value="Genomic_DNA"/>
</dbReference>
<proteinExistence type="predicted"/>
<accession>A0A8S0WN13</accession>
<gene>
    <name evidence="1" type="ORF">DEACI_1587</name>
    <name evidence="2" type="ORF">DEACI_3391</name>
</gene>
<dbReference type="Proteomes" id="UP001071230">
    <property type="component" value="Unassembled WGS sequence"/>
</dbReference>
<dbReference type="EMBL" id="CDGJ01000104">
    <property type="protein sequence ID" value="CEJ08909.1"/>
    <property type="molecule type" value="Genomic_DNA"/>
</dbReference>
<evidence type="ECO:0000313" key="3">
    <source>
        <dbReference type="Proteomes" id="UP001071230"/>
    </source>
</evidence>
<dbReference type="SUPFAM" id="SSF52242">
    <property type="entry name" value="Cobalamin (vitamin B12)-binding domain"/>
    <property type="match status" value="1"/>
</dbReference>
<keyword evidence="3" id="KW-1185">Reference proteome</keyword>